<dbReference type="InterPro" id="IPR015943">
    <property type="entry name" value="WD40/YVTN_repeat-like_dom_sf"/>
</dbReference>
<evidence type="ECO:0000256" key="1">
    <source>
        <dbReference type="ARBA" id="ARBA00005564"/>
    </source>
</evidence>
<keyword evidence="3" id="KW-0732">Signal</keyword>
<dbReference type="SUPFAM" id="SSF51004">
    <property type="entry name" value="C-terminal (heme d1) domain of cytochrome cd1-nitrite reductase"/>
    <property type="match status" value="1"/>
</dbReference>
<evidence type="ECO:0000256" key="3">
    <source>
        <dbReference type="SAM" id="SignalP"/>
    </source>
</evidence>
<dbReference type="Gene3D" id="2.130.10.10">
    <property type="entry name" value="YVTN repeat-like/Quinoprotein amine dehydrogenase"/>
    <property type="match status" value="1"/>
</dbReference>
<dbReference type="EMBL" id="CP119075">
    <property type="protein sequence ID" value="WED66901.1"/>
    <property type="molecule type" value="Genomic_DNA"/>
</dbReference>
<dbReference type="GO" id="GO:0005829">
    <property type="term" value="C:cytosol"/>
    <property type="evidence" value="ECO:0007669"/>
    <property type="project" value="TreeGrafter"/>
</dbReference>
<keyword evidence="2" id="KW-0119">Carbohydrate metabolism</keyword>
<dbReference type="GO" id="GO:0006006">
    <property type="term" value="P:glucose metabolic process"/>
    <property type="evidence" value="ECO:0007669"/>
    <property type="project" value="UniProtKB-KW"/>
</dbReference>
<dbReference type="InterPro" id="IPR050282">
    <property type="entry name" value="Cycloisomerase_2"/>
</dbReference>
<reference evidence="4" key="1">
    <citation type="submission" date="2023-03" db="EMBL/GenBank/DDBJ databases">
        <title>Lomoglobus Profundus gen. nov., sp. nov., a novel member of the phylum Verrucomicrobia, isolated from deep-marine sediment of South China Sea.</title>
        <authorList>
            <person name="Ahmad T."/>
            <person name="Ishaq S.E."/>
            <person name="Wang F."/>
        </authorList>
    </citation>
    <scope>NUCLEOTIDE SEQUENCE</scope>
    <source>
        <strain evidence="4">LMO-M01</strain>
    </source>
</reference>
<dbReference type="GO" id="GO:0017057">
    <property type="term" value="F:6-phosphogluconolactonase activity"/>
    <property type="evidence" value="ECO:0007669"/>
    <property type="project" value="TreeGrafter"/>
</dbReference>
<protein>
    <submittedName>
        <fullName evidence="4">Lactonase family protein</fullName>
    </submittedName>
</protein>
<proteinExistence type="inferred from homology"/>
<gene>
    <name evidence="4" type="ORF">PXH66_08565</name>
</gene>
<evidence type="ECO:0000313" key="4">
    <source>
        <dbReference type="EMBL" id="WED66901.1"/>
    </source>
</evidence>
<dbReference type="RefSeq" id="WP_330929652.1">
    <property type="nucleotide sequence ID" value="NZ_CP119075.1"/>
</dbReference>
<dbReference type="PANTHER" id="PTHR30344">
    <property type="entry name" value="6-PHOSPHOGLUCONOLACTONASE-RELATED"/>
    <property type="match status" value="1"/>
</dbReference>
<feature type="chain" id="PRO_5042194074" evidence="3">
    <location>
        <begin position="20"/>
        <end position="369"/>
    </location>
</feature>
<sequence length="369" mass="40157">MPPALPLFFLSLCFATVAAADLHPAWVMAEGGIFRTWLNQANGELSPPERIAEVSAASWLTTHPRHRILYASFASEGSSGIMAYAFEDDGSLAQRGQVLVESGWPTHIAVDPAGSLIASAHWGAGTVSLARLHQNGVPDSAVETLTFALPFQGAGPSPVQTQSRSHWVGFSADERLLYVTDLGNDCVWVLEPQANPLALRIRAKIELPPGSGPRHISQGVDGRFAYVNGEFDHSVTQLRRTGEQGMFEALSSQSTLGRTDHEPRNNTSEIRVHPSGQFLYVGNRGHDSIAVFSLDAETGAPHPIEREPIRGVWPRDFDFDPSGQWMIVGGQHSNSLTSFAIDQTTGQLTFSRHRVTVPNPVRVLFVPSR</sequence>
<keyword evidence="5" id="KW-1185">Reference proteome</keyword>
<dbReference type="PANTHER" id="PTHR30344:SF1">
    <property type="entry name" value="6-PHOSPHOGLUCONOLACTONASE"/>
    <property type="match status" value="1"/>
</dbReference>
<evidence type="ECO:0000313" key="5">
    <source>
        <dbReference type="Proteomes" id="UP001218638"/>
    </source>
</evidence>
<feature type="signal peptide" evidence="3">
    <location>
        <begin position="1"/>
        <end position="19"/>
    </location>
</feature>
<dbReference type="InterPro" id="IPR019405">
    <property type="entry name" value="Lactonase_7-beta_prop"/>
</dbReference>
<dbReference type="InterPro" id="IPR011048">
    <property type="entry name" value="Haem_d1_sf"/>
</dbReference>
<keyword evidence="2" id="KW-0313">Glucose metabolism</keyword>
<dbReference type="KEGG" id="slom:PXH66_08565"/>
<evidence type="ECO:0000256" key="2">
    <source>
        <dbReference type="ARBA" id="ARBA00022526"/>
    </source>
</evidence>
<dbReference type="AlphaFoldDB" id="A0AAF0I7P5"/>
<comment type="similarity">
    <text evidence="1">Belongs to the cycloisomerase 2 family.</text>
</comment>
<dbReference type="Pfam" id="PF10282">
    <property type="entry name" value="Lactonase"/>
    <property type="match status" value="1"/>
</dbReference>
<dbReference type="Proteomes" id="UP001218638">
    <property type="component" value="Chromosome"/>
</dbReference>
<accession>A0AAF0I7P5</accession>
<organism evidence="4 5">
    <name type="scientific">Synoicihabitans lomoniglobus</name>
    <dbReference type="NCBI Taxonomy" id="2909285"/>
    <lineage>
        <taxon>Bacteria</taxon>
        <taxon>Pseudomonadati</taxon>
        <taxon>Verrucomicrobiota</taxon>
        <taxon>Opitutia</taxon>
        <taxon>Opitutales</taxon>
        <taxon>Opitutaceae</taxon>
        <taxon>Synoicihabitans</taxon>
    </lineage>
</organism>
<name>A0AAF0I7P5_9BACT</name>